<keyword evidence="4" id="KW-0949">S-adenosyl-L-methionine</keyword>
<keyword evidence="7" id="KW-0411">Iron-sulfur</keyword>
<evidence type="ECO:0000313" key="9">
    <source>
        <dbReference type="EMBL" id="SNS96275.1"/>
    </source>
</evidence>
<keyword evidence="2" id="KW-0489">Methyltransferase</keyword>
<comment type="cofactor">
    <cofactor evidence="1">
        <name>[4Fe-4S] cluster</name>
        <dbReference type="ChEBI" id="CHEBI:49883"/>
    </cofactor>
</comment>
<evidence type="ECO:0000256" key="4">
    <source>
        <dbReference type="ARBA" id="ARBA00022691"/>
    </source>
</evidence>
<dbReference type="PROSITE" id="PS51918">
    <property type="entry name" value="RADICAL_SAM"/>
    <property type="match status" value="1"/>
</dbReference>
<organism evidence="9 10">
    <name type="scientific">Anaerovirgula multivorans</name>
    <dbReference type="NCBI Taxonomy" id="312168"/>
    <lineage>
        <taxon>Bacteria</taxon>
        <taxon>Bacillati</taxon>
        <taxon>Bacillota</taxon>
        <taxon>Clostridia</taxon>
        <taxon>Peptostreptococcales</taxon>
        <taxon>Natronincolaceae</taxon>
        <taxon>Anaerovirgula</taxon>
    </lineage>
</organism>
<dbReference type="InterPro" id="IPR034466">
    <property type="entry name" value="Methyltransferase_Class_B"/>
</dbReference>
<dbReference type="EMBL" id="FZOJ01000030">
    <property type="protein sequence ID" value="SNS96275.1"/>
    <property type="molecule type" value="Genomic_DNA"/>
</dbReference>
<evidence type="ECO:0000256" key="1">
    <source>
        <dbReference type="ARBA" id="ARBA00001966"/>
    </source>
</evidence>
<dbReference type="Gene3D" id="3.20.20.70">
    <property type="entry name" value="Aldolase class I"/>
    <property type="match status" value="1"/>
</dbReference>
<dbReference type="GO" id="GO:0046872">
    <property type="term" value="F:metal ion binding"/>
    <property type="evidence" value="ECO:0007669"/>
    <property type="project" value="UniProtKB-KW"/>
</dbReference>
<evidence type="ECO:0000259" key="8">
    <source>
        <dbReference type="PROSITE" id="PS51918"/>
    </source>
</evidence>
<evidence type="ECO:0000256" key="5">
    <source>
        <dbReference type="ARBA" id="ARBA00022723"/>
    </source>
</evidence>
<evidence type="ECO:0000256" key="2">
    <source>
        <dbReference type="ARBA" id="ARBA00022603"/>
    </source>
</evidence>
<dbReference type="InterPro" id="IPR006638">
    <property type="entry name" value="Elp3/MiaA/NifB-like_rSAM"/>
</dbReference>
<dbReference type="PANTHER" id="PTHR43409">
    <property type="entry name" value="ANAEROBIC MAGNESIUM-PROTOPORPHYRIN IX MONOMETHYL ESTER CYCLASE-RELATED"/>
    <property type="match status" value="1"/>
</dbReference>
<dbReference type="GO" id="GO:0051539">
    <property type="term" value="F:4 iron, 4 sulfur cluster binding"/>
    <property type="evidence" value="ECO:0007669"/>
    <property type="project" value="UniProtKB-KW"/>
</dbReference>
<gene>
    <name evidence="9" type="ORF">SAMN05446037_103017</name>
</gene>
<dbReference type="InterPro" id="IPR058240">
    <property type="entry name" value="rSAM_sf"/>
</dbReference>
<keyword evidence="3" id="KW-0808">Transferase</keyword>
<dbReference type="Proteomes" id="UP000198304">
    <property type="component" value="Unassembled WGS sequence"/>
</dbReference>
<dbReference type="AlphaFoldDB" id="A0A239IRV7"/>
<dbReference type="PANTHER" id="PTHR43409:SF7">
    <property type="entry name" value="BLL1977 PROTEIN"/>
    <property type="match status" value="1"/>
</dbReference>
<dbReference type="GO" id="GO:0003824">
    <property type="term" value="F:catalytic activity"/>
    <property type="evidence" value="ECO:0007669"/>
    <property type="project" value="InterPro"/>
</dbReference>
<keyword evidence="6" id="KW-0408">Iron</keyword>
<feature type="domain" description="Radical SAM core" evidence="8">
    <location>
        <begin position="179"/>
        <end position="396"/>
    </location>
</feature>
<evidence type="ECO:0000256" key="7">
    <source>
        <dbReference type="ARBA" id="ARBA00023014"/>
    </source>
</evidence>
<proteinExistence type="predicted"/>
<dbReference type="SFLD" id="SFLDG01082">
    <property type="entry name" value="B12-binding_domain_containing"/>
    <property type="match status" value="1"/>
</dbReference>
<dbReference type="SFLD" id="SFLDS00029">
    <property type="entry name" value="Radical_SAM"/>
    <property type="match status" value="1"/>
</dbReference>
<dbReference type="InterPro" id="IPR013785">
    <property type="entry name" value="Aldolase_TIM"/>
</dbReference>
<dbReference type="InterPro" id="IPR007197">
    <property type="entry name" value="rSAM"/>
</dbReference>
<keyword evidence="10" id="KW-1185">Reference proteome</keyword>
<reference evidence="10" key="1">
    <citation type="submission" date="2017-06" db="EMBL/GenBank/DDBJ databases">
        <authorList>
            <person name="Varghese N."/>
            <person name="Submissions S."/>
        </authorList>
    </citation>
    <scope>NUCLEOTIDE SEQUENCE [LARGE SCALE GENOMIC DNA]</scope>
    <source>
        <strain evidence="10">SCA</strain>
    </source>
</reference>
<dbReference type="GO" id="GO:0031419">
    <property type="term" value="F:cobalamin binding"/>
    <property type="evidence" value="ECO:0007669"/>
    <property type="project" value="InterPro"/>
</dbReference>
<evidence type="ECO:0000313" key="10">
    <source>
        <dbReference type="Proteomes" id="UP000198304"/>
    </source>
</evidence>
<dbReference type="Pfam" id="PF02310">
    <property type="entry name" value="B12-binding"/>
    <property type="match status" value="1"/>
</dbReference>
<name>A0A239IRV7_9FIRM</name>
<dbReference type="InterPro" id="IPR051198">
    <property type="entry name" value="BchE-like"/>
</dbReference>
<dbReference type="Gene3D" id="3.40.50.280">
    <property type="entry name" value="Cobalamin-binding domain"/>
    <property type="match status" value="1"/>
</dbReference>
<evidence type="ECO:0000256" key="6">
    <source>
        <dbReference type="ARBA" id="ARBA00023004"/>
    </source>
</evidence>
<sequence length="453" mass="52884">MKVLLVRTARIKQAVTLGEFMYSEPIGLEMIYAMLGDRHHVEILDMMSEKVQLEDKLKAFQPEVVGITSLCIDVFAVRTLAEAVKKYNPHIITMVGGTQTFLNSEAFFTDAIDHVMKYTIVKNITALFDYLEGGEHPPIIDGICSRVNDFKTTDQCGINEYVRPNRKATAKYRSQYSYFGYKPCAIMGTAQGCSKTCSFCLRWRIEGATEKYFPMDFVKEEIRRIQEDSIMVFDNDFLHNGDRIGELCDFLEEENIHKNFICYASVNSILKNEEVIKRFTKLGLRAVLVGYETFKEEELKRYQKKSSTEDNLEASRFLKEIGLDVWASFMVHPDWSVEDFKGFRRYLKRLNPEISTFSPLTPFPNLPLYNEYKHRLIIQKEEYEKWSFGQVTISPSKMSLRRYYYEMLKTILYVNIVRNNTIYIINRFGITTVFRLFKGSIKAFIKYIGLMME</sequence>
<protein>
    <submittedName>
        <fullName evidence="9">Radical SAM superfamily enzyme YgiQ, UPF0313 family</fullName>
    </submittedName>
</protein>
<dbReference type="GO" id="GO:0005829">
    <property type="term" value="C:cytosol"/>
    <property type="evidence" value="ECO:0007669"/>
    <property type="project" value="TreeGrafter"/>
</dbReference>
<dbReference type="InterPro" id="IPR006158">
    <property type="entry name" value="Cobalamin-bd"/>
</dbReference>
<dbReference type="RefSeq" id="WP_089284712.1">
    <property type="nucleotide sequence ID" value="NZ_FZOJ01000030.1"/>
</dbReference>
<dbReference type="OrthoDB" id="1757175at2"/>
<dbReference type="CDD" id="cd01335">
    <property type="entry name" value="Radical_SAM"/>
    <property type="match status" value="1"/>
</dbReference>
<keyword evidence="5" id="KW-0479">Metal-binding</keyword>
<dbReference type="Pfam" id="PF04055">
    <property type="entry name" value="Radical_SAM"/>
    <property type="match status" value="1"/>
</dbReference>
<accession>A0A239IRV7</accession>
<dbReference type="SUPFAM" id="SSF102114">
    <property type="entry name" value="Radical SAM enzymes"/>
    <property type="match status" value="1"/>
</dbReference>
<dbReference type="SFLD" id="SFLDG01123">
    <property type="entry name" value="methyltransferase_(Class_B)"/>
    <property type="match status" value="1"/>
</dbReference>
<dbReference type="SMART" id="SM00729">
    <property type="entry name" value="Elp3"/>
    <property type="match status" value="1"/>
</dbReference>
<evidence type="ECO:0000256" key="3">
    <source>
        <dbReference type="ARBA" id="ARBA00022679"/>
    </source>
</evidence>